<dbReference type="OrthoDB" id="277191at2759"/>
<protein>
    <submittedName>
        <fullName evidence="1">Uncharacterized protein</fullName>
    </submittedName>
</protein>
<dbReference type="Proteomes" id="UP000499080">
    <property type="component" value="Unassembled WGS sequence"/>
</dbReference>
<evidence type="ECO:0000313" key="2">
    <source>
        <dbReference type="Proteomes" id="UP000499080"/>
    </source>
</evidence>
<accession>A0A4Y2UUB3</accession>
<keyword evidence="2" id="KW-1185">Reference proteome</keyword>
<proteinExistence type="predicted"/>
<reference evidence="1 2" key="1">
    <citation type="journal article" date="2019" name="Sci. Rep.">
        <title>Orb-weaving spider Araneus ventricosus genome elucidates the spidroin gene catalogue.</title>
        <authorList>
            <person name="Kono N."/>
            <person name="Nakamura H."/>
            <person name="Ohtoshi R."/>
            <person name="Moran D.A.P."/>
            <person name="Shinohara A."/>
            <person name="Yoshida Y."/>
            <person name="Fujiwara M."/>
            <person name="Mori M."/>
            <person name="Tomita M."/>
            <person name="Arakawa K."/>
        </authorList>
    </citation>
    <scope>NUCLEOTIDE SEQUENCE [LARGE SCALE GENOMIC DNA]</scope>
</reference>
<gene>
    <name evidence="1" type="ORF">AVEN_202206_1</name>
</gene>
<name>A0A4Y2UUB3_ARAVE</name>
<sequence length="100" mass="11276">MALALLTCFYGPKVETSVSIMNNIITSGTSRLNITTLNVLQTVKYHLLAEGKSSVDYFKKSDFLLEPVDRRLVDNMRSSSKAYEKEKSDKKKVVVTKLKT</sequence>
<evidence type="ECO:0000313" key="1">
    <source>
        <dbReference type="EMBL" id="GBO15047.1"/>
    </source>
</evidence>
<organism evidence="1 2">
    <name type="scientific">Araneus ventricosus</name>
    <name type="common">Orbweaver spider</name>
    <name type="synonym">Epeira ventricosa</name>
    <dbReference type="NCBI Taxonomy" id="182803"/>
    <lineage>
        <taxon>Eukaryota</taxon>
        <taxon>Metazoa</taxon>
        <taxon>Ecdysozoa</taxon>
        <taxon>Arthropoda</taxon>
        <taxon>Chelicerata</taxon>
        <taxon>Arachnida</taxon>
        <taxon>Araneae</taxon>
        <taxon>Araneomorphae</taxon>
        <taxon>Entelegynae</taxon>
        <taxon>Araneoidea</taxon>
        <taxon>Araneidae</taxon>
        <taxon>Araneus</taxon>
    </lineage>
</organism>
<dbReference type="AlphaFoldDB" id="A0A4Y2UUB3"/>
<dbReference type="EMBL" id="BGPR01039112">
    <property type="protein sequence ID" value="GBO15047.1"/>
    <property type="molecule type" value="Genomic_DNA"/>
</dbReference>
<comment type="caution">
    <text evidence="1">The sequence shown here is derived from an EMBL/GenBank/DDBJ whole genome shotgun (WGS) entry which is preliminary data.</text>
</comment>